<reference evidence="2" key="1">
    <citation type="submission" date="2022-03" db="EMBL/GenBank/DDBJ databases">
        <authorList>
            <person name="Martin H S."/>
        </authorList>
    </citation>
    <scope>NUCLEOTIDE SEQUENCE</scope>
</reference>
<gene>
    <name evidence="2" type="ORF">IPOD504_LOCUS1760</name>
</gene>
<organism evidence="2 3">
    <name type="scientific">Iphiclides podalirius</name>
    <name type="common">scarce swallowtail</name>
    <dbReference type="NCBI Taxonomy" id="110791"/>
    <lineage>
        <taxon>Eukaryota</taxon>
        <taxon>Metazoa</taxon>
        <taxon>Ecdysozoa</taxon>
        <taxon>Arthropoda</taxon>
        <taxon>Hexapoda</taxon>
        <taxon>Insecta</taxon>
        <taxon>Pterygota</taxon>
        <taxon>Neoptera</taxon>
        <taxon>Endopterygota</taxon>
        <taxon>Lepidoptera</taxon>
        <taxon>Glossata</taxon>
        <taxon>Ditrysia</taxon>
        <taxon>Papilionoidea</taxon>
        <taxon>Papilionidae</taxon>
        <taxon>Papilioninae</taxon>
        <taxon>Iphiclides</taxon>
    </lineage>
</organism>
<feature type="region of interest" description="Disordered" evidence="1">
    <location>
        <begin position="1"/>
        <end position="32"/>
    </location>
</feature>
<dbReference type="Proteomes" id="UP000837857">
    <property type="component" value="Chromosome 11"/>
</dbReference>
<name>A0ABN8HUK7_9NEOP</name>
<accession>A0ABN8HUK7</accession>
<evidence type="ECO:0000256" key="1">
    <source>
        <dbReference type="SAM" id="MobiDB-lite"/>
    </source>
</evidence>
<keyword evidence="3" id="KW-1185">Reference proteome</keyword>
<proteinExistence type="predicted"/>
<dbReference type="EMBL" id="OW152823">
    <property type="protein sequence ID" value="CAH2039542.1"/>
    <property type="molecule type" value="Genomic_DNA"/>
</dbReference>
<sequence length="102" mass="10990">MRSRSAMCTEGPRGAQWASRPKRTGPELSGKRGRGEWAIYATSLAMTQTVTSVLSHGPSRAIPPMSPTRALSRGETSCQLEIRSAPVNATEIEPATLFFKGN</sequence>
<feature type="non-terminal residue" evidence="2">
    <location>
        <position position="102"/>
    </location>
</feature>
<evidence type="ECO:0000313" key="3">
    <source>
        <dbReference type="Proteomes" id="UP000837857"/>
    </source>
</evidence>
<protein>
    <submittedName>
        <fullName evidence="2">Uncharacterized protein</fullName>
    </submittedName>
</protein>
<evidence type="ECO:0000313" key="2">
    <source>
        <dbReference type="EMBL" id="CAH2039542.1"/>
    </source>
</evidence>